<keyword evidence="3" id="KW-1185">Reference proteome</keyword>
<evidence type="ECO:0000313" key="2">
    <source>
        <dbReference type="EMBL" id="MED6139250.1"/>
    </source>
</evidence>
<dbReference type="Proteomes" id="UP001341840">
    <property type="component" value="Unassembled WGS sequence"/>
</dbReference>
<feature type="region of interest" description="Disordered" evidence="1">
    <location>
        <begin position="1"/>
        <end position="23"/>
    </location>
</feature>
<name>A0ABU6ST72_9FABA</name>
<comment type="caution">
    <text evidence="2">The sequence shown here is derived from an EMBL/GenBank/DDBJ whole genome shotgun (WGS) entry which is preliminary data.</text>
</comment>
<organism evidence="2 3">
    <name type="scientific">Stylosanthes scabra</name>
    <dbReference type="NCBI Taxonomy" id="79078"/>
    <lineage>
        <taxon>Eukaryota</taxon>
        <taxon>Viridiplantae</taxon>
        <taxon>Streptophyta</taxon>
        <taxon>Embryophyta</taxon>
        <taxon>Tracheophyta</taxon>
        <taxon>Spermatophyta</taxon>
        <taxon>Magnoliopsida</taxon>
        <taxon>eudicotyledons</taxon>
        <taxon>Gunneridae</taxon>
        <taxon>Pentapetalae</taxon>
        <taxon>rosids</taxon>
        <taxon>fabids</taxon>
        <taxon>Fabales</taxon>
        <taxon>Fabaceae</taxon>
        <taxon>Papilionoideae</taxon>
        <taxon>50 kb inversion clade</taxon>
        <taxon>dalbergioids sensu lato</taxon>
        <taxon>Dalbergieae</taxon>
        <taxon>Pterocarpus clade</taxon>
        <taxon>Stylosanthes</taxon>
    </lineage>
</organism>
<protein>
    <submittedName>
        <fullName evidence="2">Uncharacterized protein</fullName>
    </submittedName>
</protein>
<reference evidence="2 3" key="1">
    <citation type="journal article" date="2023" name="Plants (Basel)">
        <title>Bridging the Gap: Combining Genomics and Transcriptomics Approaches to Understand Stylosanthes scabra, an Orphan Legume from the Brazilian Caatinga.</title>
        <authorList>
            <person name="Ferreira-Neto J.R.C."/>
            <person name="da Silva M.D."/>
            <person name="Binneck E."/>
            <person name="de Melo N.F."/>
            <person name="da Silva R.H."/>
            <person name="de Melo A.L.T.M."/>
            <person name="Pandolfi V."/>
            <person name="Bustamante F.O."/>
            <person name="Brasileiro-Vidal A.C."/>
            <person name="Benko-Iseppon A.M."/>
        </authorList>
    </citation>
    <scope>NUCLEOTIDE SEQUENCE [LARGE SCALE GENOMIC DNA]</scope>
    <source>
        <tissue evidence="2">Leaves</tissue>
    </source>
</reference>
<gene>
    <name evidence="2" type="ORF">PIB30_082047</name>
</gene>
<evidence type="ECO:0000313" key="3">
    <source>
        <dbReference type="Proteomes" id="UP001341840"/>
    </source>
</evidence>
<dbReference type="EMBL" id="JASCZI010061663">
    <property type="protein sequence ID" value="MED6139250.1"/>
    <property type="molecule type" value="Genomic_DNA"/>
</dbReference>
<proteinExistence type="predicted"/>
<sequence length="90" mass="10019">MEPNLQIANSKNRPRNSGSTNASARLNILKQMARETPFRLTYGVEAIIPVEIGEPSPRLLLGPEDTTAERNLIDDVRTEAHLAELALKQR</sequence>
<accession>A0ABU6ST72</accession>
<evidence type="ECO:0000256" key="1">
    <source>
        <dbReference type="SAM" id="MobiDB-lite"/>
    </source>
</evidence>